<name>A0ABQ4L562_SIMTE</name>
<dbReference type="EMBL" id="BORJ01000019">
    <property type="protein sequence ID" value="GIN99015.1"/>
    <property type="molecule type" value="Genomic_DNA"/>
</dbReference>
<proteinExistence type="predicted"/>
<reference evidence="1 2" key="1">
    <citation type="submission" date="2021-03" db="EMBL/GenBank/DDBJ databases">
        <title>Antimicrobial resistance genes in bacteria isolated from Japanese honey, and their potential for conferring macrolide and lincosamide resistance in the American foulbrood pathogen Paenibacillus larvae.</title>
        <authorList>
            <person name="Okamoto M."/>
            <person name="Kumagai M."/>
            <person name="Kanamori H."/>
            <person name="Takamatsu D."/>
        </authorList>
    </citation>
    <scope>NUCLEOTIDE SEQUENCE [LARGE SCALE GENOMIC DNA]</scope>
    <source>
        <strain evidence="1 2">J6TS1</strain>
    </source>
</reference>
<gene>
    <name evidence="1" type="ORF">J6TS1_48850</name>
</gene>
<evidence type="ECO:0000313" key="1">
    <source>
        <dbReference type="EMBL" id="GIN99015.1"/>
    </source>
</evidence>
<accession>A0ABQ4L562</accession>
<dbReference type="Proteomes" id="UP000680670">
    <property type="component" value="Unassembled WGS sequence"/>
</dbReference>
<keyword evidence="2" id="KW-1185">Reference proteome</keyword>
<sequence length="64" mass="7598">MREILPSWQEHFTSDDYTEYCWHAPTVRLYIGRPTLKSPDQSYKYPNWVMNALGGLRECVDSMI</sequence>
<comment type="caution">
    <text evidence="1">The sequence shown here is derived from an EMBL/GenBank/DDBJ whole genome shotgun (WGS) entry which is preliminary data.</text>
</comment>
<organism evidence="1 2">
    <name type="scientific">Siminovitchia terrae</name>
    <name type="common">Bacillus terrae</name>
    <dbReference type="NCBI Taxonomy" id="1914933"/>
    <lineage>
        <taxon>Bacteria</taxon>
        <taxon>Bacillati</taxon>
        <taxon>Bacillota</taxon>
        <taxon>Bacilli</taxon>
        <taxon>Bacillales</taxon>
        <taxon>Bacillaceae</taxon>
        <taxon>Siminovitchia</taxon>
    </lineage>
</organism>
<protein>
    <submittedName>
        <fullName evidence="1">Uncharacterized protein</fullName>
    </submittedName>
</protein>
<evidence type="ECO:0000313" key="2">
    <source>
        <dbReference type="Proteomes" id="UP000680670"/>
    </source>
</evidence>